<gene>
    <name evidence="2" type="ORF">AAJCM20276_26290</name>
</gene>
<evidence type="ECO:0000313" key="2">
    <source>
        <dbReference type="EMBL" id="BCI68005.1"/>
    </source>
</evidence>
<dbReference type="Pfam" id="PF10137">
    <property type="entry name" value="CAP12-PCTIR_TIR"/>
    <property type="match status" value="1"/>
</dbReference>
<organism evidence="2 3">
    <name type="scientific">Acetobacter aceti</name>
    <dbReference type="NCBI Taxonomy" id="435"/>
    <lineage>
        <taxon>Bacteria</taxon>
        <taxon>Pseudomonadati</taxon>
        <taxon>Pseudomonadota</taxon>
        <taxon>Alphaproteobacteria</taxon>
        <taxon>Acetobacterales</taxon>
        <taxon>Acetobacteraceae</taxon>
        <taxon>Acetobacter</taxon>
        <taxon>Acetobacter subgen. Acetobacter</taxon>
    </lineage>
</organism>
<dbReference type="InterPro" id="IPR019302">
    <property type="entry name" value="CAP12/PCTIR_TIR_dom"/>
</dbReference>
<sequence length="347" mass="39738">MQDNIEYMMENKKTTLHIFYSWQSDSPNKTNLNAIRNSLRETCVKLESVDASLTLMPDEATRDTSGSPRIPDKITEKIEEAAIFIADITTVTPKDAERPCPNPNVVFELGYAVATLGWDRIILLFNKAMGTFPTDLPFDFSHNRASPYEFAENDDFSTKSATLSKLLEIAIGAVIKKNPKRPAEQKGLTPEKIKHDHDVDNMRWLMEILNIHALQQHIEDLPRKITDEALWFHDSFCTVVNSALFSVYDSILSDAVQGLYIGWNRALSHYGIYRPAGHGRYIFSNPMDAPLDEMQQVAWDDIEEGRIEMEKSIQIILSRLREAYLEINIKKTSEQAWDTYLKFNKSE</sequence>
<dbReference type="GO" id="GO:0050135">
    <property type="term" value="F:NADP+ nucleosidase activity"/>
    <property type="evidence" value="ECO:0007669"/>
    <property type="project" value="InterPro"/>
</dbReference>
<proteinExistence type="predicted"/>
<protein>
    <recommendedName>
        <fullName evidence="1">CD-NTase-associated protein 12/Pycsar effector protein TIR domain-containing protein</fullName>
    </recommendedName>
</protein>
<evidence type="ECO:0000259" key="1">
    <source>
        <dbReference type="Pfam" id="PF10137"/>
    </source>
</evidence>
<dbReference type="AlphaFoldDB" id="A0A6S6PMX0"/>
<feature type="domain" description="CD-NTase-associated protein 12/Pycsar effector protein TIR" evidence="1">
    <location>
        <begin position="62"/>
        <end position="136"/>
    </location>
</feature>
<dbReference type="Proteomes" id="UP000515220">
    <property type="component" value="Chromosome"/>
</dbReference>
<reference evidence="2 3" key="1">
    <citation type="submission" date="2020-07" db="EMBL/GenBank/DDBJ databases">
        <title>Complete Genome Sequence of an acetic acid bacterium, Acetobacter aceti JCM20276.</title>
        <authorList>
            <person name="Hirose Y."/>
            <person name="Mihara H."/>
        </authorList>
    </citation>
    <scope>NUCLEOTIDE SEQUENCE [LARGE SCALE GENOMIC DNA]</scope>
    <source>
        <strain evidence="2 3">JCM20276</strain>
    </source>
</reference>
<name>A0A6S6PMX0_ACEAC</name>
<dbReference type="EMBL" id="AP023326">
    <property type="protein sequence ID" value="BCI68005.1"/>
    <property type="molecule type" value="Genomic_DNA"/>
</dbReference>
<evidence type="ECO:0000313" key="3">
    <source>
        <dbReference type="Proteomes" id="UP000515220"/>
    </source>
</evidence>
<accession>A0A6S6PMX0</accession>